<dbReference type="Gene3D" id="3.40.50.300">
    <property type="entry name" value="P-loop containing nucleotide triphosphate hydrolases"/>
    <property type="match status" value="1"/>
</dbReference>
<name>A0A7X5XZL2_9SPHN</name>
<dbReference type="EMBL" id="JAATJB010000007">
    <property type="protein sequence ID" value="NJB98294.1"/>
    <property type="molecule type" value="Genomic_DNA"/>
</dbReference>
<organism evidence="1 2">
    <name type="scientific">Sphingomonas trueperi</name>
    <dbReference type="NCBI Taxonomy" id="53317"/>
    <lineage>
        <taxon>Bacteria</taxon>
        <taxon>Pseudomonadati</taxon>
        <taxon>Pseudomonadota</taxon>
        <taxon>Alphaproteobacteria</taxon>
        <taxon>Sphingomonadales</taxon>
        <taxon>Sphingomonadaceae</taxon>
        <taxon>Sphingomonas</taxon>
    </lineage>
</organism>
<evidence type="ECO:0000313" key="2">
    <source>
        <dbReference type="Proteomes" id="UP000531251"/>
    </source>
</evidence>
<accession>A0A7X5XZL2</accession>
<gene>
    <name evidence="1" type="ORF">GGR89_002625</name>
</gene>
<reference evidence="1 2" key="1">
    <citation type="submission" date="2020-03" db="EMBL/GenBank/DDBJ databases">
        <title>Genomic Encyclopedia of Type Strains, Phase IV (KMG-IV): sequencing the most valuable type-strain genomes for metagenomic binning, comparative biology and taxonomic classification.</title>
        <authorList>
            <person name="Goeker M."/>
        </authorList>
    </citation>
    <scope>NUCLEOTIDE SEQUENCE [LARGE SCALE GENOMIC DNA]</scope>
    <source>
        <strain evidence="1 2">DSM 7225</strain>
    </source>
</reference>
<dbReference type="Proteomes" id="UP000531251">
    <property type="component" value="Unassembled WGS sequence"/>
</dbReference>
<protein>
    <recommendedName>
        <fullName evidence="3">Sulfotransferase family protein</fullName>
    </recommendedName>
</protein>
<keyword evidence="2" id="KW-1185">Reference proteome</keyword>
<evidence type="ECO:0000313" key="1">
    <source>
        <dbReference type="EMBL" id="NJB98294.1"/>
    </source>
</evidence>
<evidence type="ECO:0008006" key="3">
    <source>
        <dbReference type="Google" id="ProtNLM"/>
    </source>
</evidence>
<dbReference type="AlphaFoldDB" id="A0A7X5XZL2"/>
<dbReference type="RefSeq" id="WP_125976652.1">
    <property type="nucleotide sequence ID" value="NZ_BAAADY010000003.1"/>
</dbReference>
<comment type="caution">
    <text evidence="1">The sequence shown here is derived from an EMBL/GenBank/DDBJ whole genome shotgun (WGS) entry which is preliminary data.</text>
</comment>
<sequence>MLKSRILSDRYEQLETVDVASSSGEDSASVAPVARPVDTPAKYRPYLVDWRFLPEHVLLAKDTVRHGIVGLGAAMAAARLTRPVWRRAFRNAMVPPVLAAGRLFIHIPKTGGTSICANLYGRNLPHATASFWREMYGAEIAAVPSFAVLREPLDRLQSAYRFIKYGGTDVIAVSRYDMFRLRGTDTFDQFVERLHLNPKLLTTITTLQSQADFVCDADGNPMVDRLFRMEKGRMPDDLNRWLGIEVLPELNRSSVEPIQMSNVTVGRVEQLYASDFALFHG</sequence>
<dbReference type="InterPro" id="IPR027417">
    <property type="entry name" value="P-loop_NTPase"/>
</dbReference>
<proteinExistence type="predicted"/>